<dbReference type="Pfam" id="PF12836">
    <property type="entry name" value="HHH_3"/>
    <property type="match status" value="1"/>
</dbReference>
<dbReference type="Proteomes" id="UP000182204">
    <property type="component" value="Chromosome"/>
</dbReference>
<dbReference type="InterPro" id="IPR051675">
    <property type="entry name" value="Endo/Exo/Phosphatase_dom_1"/>
</dbReference>
<dbReference type="GO" id="GO:0015628">
    <property type="term" value="P:protein secretion by the type II secretion system"/>
    <property type="evidence" value="ECO:0007669"/>
    <property type="project" value="TreeGrafter"/>
</dbReference>
<proteinExistence type="predicted"/>
<keyword evidence="2" id="KW-0472">Membrane</keyword>
<dbReference type="PANTHER" id="PTHR21180:SF32">
    <property type="entry name" value="ENDONUCLEASE_EXONUCLEASE_PHOSPHATASE FAMILY DOMAIN-CONTAINING PROTEIN 1"/>
    <property type="match status" value="1"/>
</dbReference>
<dbReference type="AlphaFoldDB" id="A0A1L3NK72"/>
<protein>
    <submittedName>
        <fullName evidence="3">Helix-hairpin-helix motif family protein</fullName>
    </submittedName>
</protein>
<accession>A0A1L3NK72</accession>
<evidence type="ECO:0000256" key="1">
    <source>
        <dbReference type="SAM" id="Coils"/>
    </source>
</evidence>
<dbReference type="SUPFAM" id="SSF47781">
    <property type="entry name" value="RuvA domain 2-like"/>
    <property type="match status" value="1"/>
</dbReference>
<evidence type="ECO:0000256" key="2">
    <source>
        <dbReference type="SAM" id="Phobius"/>
    </source>
</evidence>
<feature type="coiled-coil region" evidence="1">
    <location>
        <begin position="91"/>
        <end position="118"/>
    </location>
</feature>
<sequence length="273" mass="31193">MAVTQKGNKWEMQKSLWILCSFVVLVNGMGMYFAGKKAKVKRWYNYGLIYTAIAWIGLIMGGELTGFLQSIGSIIFFVDYIVCIIHSFKIRKEYLIRREILEDKNVEEQNKINFMRNKIAKEYGLDDINSNNTIKDNTSQNDLAREQSNINAEAKIENFDMKNKEENINNISPVMPKVENTVNNIKNNVNNEELLDINSCSELELSKLPGMGIILAKKAVNLRNSRNGFDSVDEFIETVGVKPHFVNTVKIMICCNPVKTVETVKMSGRRVDF</sequence>
<feature type="transmembrane region" description="Helical" evidence="2">
    <location>
        <begin position="16"/>
        <end position="34"/>
    </location>
</feature>
<reference evidence="3 4" key="1">
    <citation type="submission" date="2015-11" db="EMBL/GenBank/DDBJ databases">
        <authorList>
            <person name="Hill K.K."/>
            <person name="Shirey T.B."/>
            <person name="Raphael B."/>
            <person name="Daligault H.E."/>
            <person name="Davenport K.W."/>
            <person name="Bruce D.C."/>
            <person name="Foley B.T."/>
            <person name="Johnson S.L."/>
        </authorList>
    </citation>
    <scope>NUCLEOTIDE SEQUENCE [LARGE SCALE GENOMIC DNA]</scope>
    <source>
        <strain evidence="3 4">CDC_1632</strain>
    </source>
</reference>
<name>A0A1L3NK72_CLOSG</name>
<organism evidence="3 4">
    <name type="scientific">Clostridium sporogenes</name>
    <dbReference type="NCBI Taxonomy" id="1509"/>
    <lineage>
        <taxon>Bacteria</taxon>
        <taxon>Bacillati</taxon>
        <taxon>Bacillota</taxon>
        <taxon>Clostridia</taxon>
        <taxon>Eubacteriales</taxon>
        <taxon>Clostridiaceae</taxon>
        <taxon>Clostridium</taxon>
    </lineage>
</organism>
<feature type="transmembrane region" description="Helical" evidence="2">
    <location>
        <begin position="43"/>
        <end position="61"/>
    </location>
</feature>
<dbReference type="InterPro" id="IPR010994">
    <property type="entry name" value="RuvA_2-like"/>
</dbReference>
<keyword evidence="1" id="KW-0175">Coiled coil</keyword>
<dbReference type="PANTHER" id="PTHR21180">
    <property type="entry name" value="ENDONUCLEASE/EXONUCLEASE/PHOSPHATASE FAMILY DOMAIN-CONTAINING PROTEIN 1"/>
    <property type="match status" value="1"/>
</dbReference>
<keyword evidence="2" id="KW-1133">Transmembrane helix</keyword>
<keyword evidence="2" id="KW-0812">Transmembrane</keyword>
<gene>
    <name evidence="3" type="ORF">NPD5_1053</name>
</gene>
<dbReference type="Gene3D" id="1.10.150.320">
    <property type="entry name" value="Photosystem II 12 kDa extrinsic protein"/>
    <property type="match status" value="1"/>
</dbReference>
<dbReference type="EMBL" id="CP013243">
    <property type="protein sequence ID" value="APH16503.1"/>
    <property type="molecule type" value="Genomic_DNA"/>
</dbReference>
<evidence type="ECO:0000313" key="4">
    <source>
        <dbReference type="Proteomes" id="UP000182204"/>
    </source>
</evidence>
<dbReference type="RefSeq" id="WP_072584918.1">
    <property type="nucleotide sequence ID" value="NZ_CP013243.1"/>
</dbReference>
<dbReference type="STRING" id="413999.CBO1001"/>
<dbReference type="GO" id="GO:0015627">
    <property type="term" value="C:type II protein secretion system complex"/>
    <property type="evidence" value="ECO:0007669"/>
    <property type="project" value="TreeGrafter"/>
</dbReference>
<feature type="transmembrane region" description="Helical" evidence="2">
    <location>
        <begin position="67"/>
        <end position="88"/>
    </location>
</feature>
<evidence type="ECO:0000313" key="3">
    <source>
        <dbReference type="EMBL" id="APH16503.1"/>
    </source>
</evidence>